<feature type="compositionally biased region" description="Low complexity" evidence="2">
    <location>
        <begin position="82"/>
        <end position="91"/>
    </location>
</feature>
<dbReference type="STRING" id="645134.A0A0L0HDX2"/>
<protein>
    <recommendedName>
        <fullName evidence="1">Mitochondrial import inner membrane translocase subunit TIM50</fullName>
    </recommendedName>
</protein>
<dbReference type="SUPFAM" id="SSF56784">
    <property type="entry name" value="HAD-like"/>
    <property type="match status" value="1"/>
</dbReference>
<dbReference type="GO" id="GO:0005744">
    <property type="term" value="C:TIM23 mitochondrial import inner membrane translocase complex"/>
    <property type="evidence" value="ECO:0007669"/>
    <property type="project" value="UniProtKB-UniRule"/>
</dbReference>
<proteinExistence type="inferred from homology"/>
<dbReference type="GeneID" id="27688797"/>
<dbReference type="InParanoid" id="A0A0L0HDX2"/>
<accession>A0A0L0HDX2</accession>
<gene>
    <name evidence="4" type="ORF">SPPG_05423</name>
</gene>
<keyword evidence="5" id="KW-1185">Reference proteome</keyword>
<reference evidence="4 5" key="1">
    <citation type="submission" date="2009-08" db="EMBL/GenBank/DDBJ databases">
        <title>The Genome Sequence of Spizellomyces punctatus strain DAOM BR117.</title>
        <authorList>
            <consortium name="The Broad Institute Genome Sequencing Platform"/>
            <person name="Russ C."/>
            <person name="Cuomo C."/>
            <person name="Shea T."/>
            <person name="Young S.K."/>
            <person name="Zeng Q."/>
            <person name="Koehrsen M."/>
            <person name="Haas B."/>
            <person name="Borodovsky M."/>
            <person name="Guigo R."/>
            <person name="Alvarado L."/>
            <person name="Berlin A."/>
            <person name="Bochicchio J."/>
            <person name="Borenstein D."/>
            <person name="Chapman S."/>
            <person name="Chen Z."/>
            <person name="Engels R."/>
            <person name="Freedman E."/>
            <person name="Gellesch M."/>
            <person name="Goldberg J."/>
            <person name="Griggs A."/>
            <person name="Gujja S."/>
            <person name="Heiman D."/>
            <person name="Hepburn T."/>
            <person name="Howarth C."/>
            <person name="Jen D."/>
            <person name="Larson L."/>
            <person name="Lewis B."/>
            <person name="Mehta T."/>
            <person name="Park D."/>
            <person name="Pearson M."/>
            <person name="Roberts A."/>
            <person name="Saif S."/>
            <person name="Shenoy N."/>
            <person name="Sisk P."/>
            <person name="Stolte C."/>
            <person name="Sykes S."/>
            <person name="Thomson T."/>
            <person name="Walk T."/>
            <person name="White J."/>
            <person name="Yandava C."/>
            <person name="Burger G."/>
            <person name="Gray M.W."/>
            <person name="Holland P.W.H."/>
            <person name="King N."/>
            <person name="Lang F.B.F."/>
            <person name="Roger A.J."/>
            <person name="Ruiz-Trillo I."/>
            <person name="Lander E."/>
            <person name="Nusbaum C."/>
        </authorList>
    </citation>
    <scope>NUCLEOTIDE SEQUENCE [LARGE SCALE GENOMIC DNA]</scope>
    <source>
        <strain evidence="4 5">DAOM BR117</strain>
    </source>
</reference>
<dbReference type="AlphaFoldDB" id="A0A0L0HDX2"/>
<keyword evidence="1" id="KW-0809">Transit peptide</keyword>
<evidence type="ECO:0000259" key="3">
    <source>
        <dbReference type="SMART" id="SM00577"/>
    </source>
</evidence>
<evidence type="ECO:0000313" key="5">
    <source>
        <dbReference type="Proteomes" id="UP000053201"/>
    </source>
</evidence>
<dbReference type="PANTHER" id="PTHR12210">
    <property type="entry name" value="DULLARD PROTEIN PHOSPHATASE"/>
    <property type="match status" value="1"/>
</dbReference>
<keyword evidence="1" id="KW-0811">Translocation</keyword>
<sequence>MPGLESVITQVQPPAAESGDDGPAGIIASVRPNAEGNASAAATSANQTGSSSSATPPAAQPPPTHPPPTPNSQSSAQANVPSGSSSVRSNRSSWKSVIASIFACCYPDITHSEVDVEKDKREGHALANTAGGTVGISGKGVDKGGGTVAPQKDAKGMVVKASGPAGDFQKAKQQAQPEPKYLLKPLAAEDVGRKCLVLDLDETLVHSSFKAVPQADFIIPVEIDGQVHNVYVLKRPGVDVSYKDWDHSLRWWFSQRVFQSMPILSLTSSTDIG</sequence>
<evidence type="ECO:0000256" key="1">
    <source>
        <dbReference type="RuleBase" id="RU365079"/>
    </source>
</evidence>
<dbReference type="InterPro" id="IPR004274">
    <property type="entry name" value="FCP1_dom"/>
</dbReference>
<feature type="region of interest" description="Disordered" evidence="2">
    <location>
        <begin position="1"/>
        <end position="91"/>
    </location>
</feature>
<feature type="domain" description="FCP1 homology" evidence="3">
    <location>
        <begin position="192"/>
        <end position="273"/>
    </location>
</feature>
<dbReference type="OrthoDB" id="277011at2759"/>
<dbReference type="GO" id="GO:0015031">
    <property type="term" value="P:protein transport"/>
    <property type="evidence" value="ECO:0007669"/>
    <property type="project" value="UniProtKB-KW"/>
</dbReference>
<feature type="compositionally biased region" description="Low complexity" evidence="2">
    <location>
        <begin position="33"/>
        <end position="57"/>
    </location>
</feature>
<dbReference type="InterPro" id="IPR023214">
    <property type="entry name" value="HAD_sf"/>
</dbReference>
<feature type="compositionally biased region" description="Pro residues" evidence="2">
    <location>
        <begin position="58"/>
        <end position="70"/>
    </location>
</feature>
<dbReference type="Proteomes" id="UP000053201">
    <property type="component" value="Unassembled WGS sequence"/>
</dbReference>
<evidence type="ECO:0000256" key="2">
    <source>
        <dbReference type="SAM" id="MobiDB-lite"/>
    </source>
</evidence>
<dbReference type="EMBL" id="KQ257458">
    <property type="protein sequence ID" value="KNC99169.1"/>
    <property type="molecule type" value="Genomic_DNA"/>
</dbReference>
<comment type="subunit">
    <text evidence="1">Component of the TIM23 complex.</text>
</comment>
<comment type="function">
    <text evidence="1">Essential component of the TIM23 complex, a complex that mediates the translocation of transit peptide-containing proteins across the mitochondrial inner membrane.</text>
</comment>
<dbReference type="InterPro" id="IPR036412">
    <property type="entry name" value="HAD-like_sf"/>
</dbReference>
<dbReference type="Gene3D" id="3.40.50.1000">
    <property type="entry name" value="HAD superfamily/HAD-like"/>
    <property type="match status" value="1"/>
</dbReference>
<keyword evidence="1" id="KW-0496">Mitochondrion</keyword>
<comment type="subcellular location">
    <subcellularLocation>
        <location evidence="1">Mitochondrion inner membrane</location>
        <topology evidence="1">Single-pass membrane protein</topology>
    </subcellularLocation>
</comment>
<evidence type="ECO:0000313" key="4">
    <source>
        <dbReference type="EMBL" id="KNC99169.1"/>
    </source>
</evidence>
<dbReference type="RefSeq" id="XP_016607209.1">
    <property type="nucleotide sequence ID" value="XM_016753638.1"/>
</dbReference>
<dbReference type="SMART" id="SM00577">
    <property type="entry name" value="CPDc"/>
    <property type="match status" value="1"/>
</dbReference>
<keyword evidence="1" id="KW-0653">Protein transport</keyword>
<organism evidence="4 5">
    <name type="scientific">Spizellomyces punctatus (strain DAOM BR117)</name>
    <dbReference type="NCBI Taxonomy" id="645134"/>
    <lineage>
        <taxon>Eukaryota</taxon>
        <taxon>Fungi</taxon>
        <taxon>Fungi incertae sedis</taxon>
        <taxon>Chytridiomycota</taxon>
        <taxon>Chytridiomycota incertae sedis</taxon>
        <taxon>Chytridiomycetes</taxon>
        <taxon>Spizellomycetales</taxon>
        <taxon>Spizellomycetaceae</taxon>
        <taxon>Spizellomyces</taxon>
    </lineage>
</organism>
<dbReference type="Pfam" id="PF03031">
    <property type="entry name" value="NIF"/>
    <property type="match status" value="1"/>
</dbReference>
<dbReference type="VEuPathDB" id="FungiDB:SPPG_05423"/>
<keyword evidence="1" id="KW-0813">Transport</keyword>
<name>A0A0L0HDX2_SPIPD</name>
<dbReference type="InterPro" id="IPR050365">
    <property type="entry name" value="TIM50"/>
</dbReference>
<comment type="similarity">
    <text evidence="1">Belongs to the TIM50 family.</text>
</comment>
<dbReference type="eggNOG" id="KOG1605">
    <property type="taxonomic scope" value="Eukaryota"/>
</dbReference>